<dbReference type="PATRIC" id="fig|1088721.3.peg.2198"/>
<dbReference type="KEGG" id="npn:JI59_09000"/>
<evidence type="ECO:0000256" key="1">
    <source>
        <dbReference type="SAM" id="MobiDB-lite"/>
    </source>
</evidence>
<dbReference type="AlphaFoldDB" id="G6ECZ7"/>
<name>G6ECZ7_9SPHN</name>
<dbReference type="InterPro" id="IPR025227">
    <property type="entry name" value="DUF4169"/>
</dbReference>
<evidence type="ECO:0000313" key="3">
    <source>
        <dbReference type="Proteomes" id="UP000004030"/>
    </source>
</evidence>
<organism evidence="2 3">
    <name type="scientific">Novosphingobium pentaromativorans US6-1</name>
    <dbReference type="NCBI Taxonomy" id="1088721"/>
    <lineage>
        <taxon>Bacteria</taxon>
        <taxon>Pseudomonadati</taxon>
        <taxon>Pseudomonadota</taxon>
        <taxon>Alphaproteobacteria</taxon>
        <taxon>Sphingomonadales</taxon>
        <taxon>Sphingomonadaceae</taxon>
        <taxon>Novosphingobium</taxon>
    </lineage>
</organism>
<dbReference type="eggNOG" id="ENOG50339KS">
    <property type="taxonomic scope" value="Bacteria"/>
</dbReference>
<dbReference type="Proteomes" id="UP000004030">
    <property type="component" value="Unassembled WGS sequence"/>
</dbReference>
<accession>G6ECZ7</accession>
<dbReference type="RefSeq" id="WP_007013132.1">
    <property type="nucleotide sequence ID" value="NZ_AGFM01000030.1"/>
</dbReference>
<proteinExistence type="predicted"/>
<comment type="caution">
    <text evidence="2">The sequence shown here is derived from an EMBL/GenBank/DDBJ whole genome shotgun (WGS) entry which is preliminary data.</text>
</comment>
<dbReference type="Pfam" id="PF13770">
    <property type="entry name" value="DUF4169"/>
    <property type="match status" value="1"/>
</dbReference>
<feature type="region of interest" description="Disordered" evidence="1">
    <location>
        <begin position="12"/>
        <end position="67"/>
    </location>
</feature>
<sequence>MAEIINLRLARKAKARAGDKAQADSNRARHGRTAAERKATEAEAERLARTVDGARREKDSDSNGGPD</sequence>
<evidence type="ECO:0000313" key="2">
    <source>
        <dbReference type="EMBL" id="EHJ60835.1"/>
    </source>
</evidence>
<keyword evidence="3" id="KW-1185">Reference proteome</keyword>
<feature type="compositionally biased region" description="Basic and acidic residues" evidence="1">
    <location>
        <begin position="33"/>
        <end position="61"/>
    </location>
</feature>
<protein>
    <submittedName>
        <fullName evidence="2">Uncharacterized protein</fullName>
    </submittedName>
</protein>
<reference evidence="2 3" key="1">
    <citation type="journal article" date="2012" name="J. Bacteriol.">
        <title>Genome sequence of benzo(a)pyrene-degrading bacterium Novosphingobium pentaromativorans US6-1.</title>
        <authorList>
            <person name="Luo Y.R."/>
            <person name="Kang S.G."/>
            <person name="Kim S.J."/>
            <person name="Kim M.R."/>
            <person name="Li N."/>
            <person name="Lee J.H."/>
            <person name="Kwon K.K."/>
        </authorList>
    </citation>
    <scope>NUCLEOTIDE SEQUENCE [LARGE SCALE GENOMIC DNA]</scope>
    <source>
        <strain evidence="2 3">US6-1</strain>
    </source>
</reference>
<gene>
    <name evidence="2" type="ORF">NSU_2217</name>
</gene>
<dbReference type="STRING" id="1088721.JI59_09000"/>
<dbReference type="EMBL" id="AGFM01000030">
    <property type="protein sequence ID" value="EHJ60835.1"/>
    <property type="molecule type" value="Genomic_DNA"/>
</dbReference>